<sequence length="550" mass="61864">MEIADPGADHQEERGQRLFVLCLQPISYSIVNERFNTERRNMSYLSKQIPDEIIKEVLTPVLQVSDDAFSDTGVVILRSKAQCKALAHALSNNRLLGTFVKKLRVEGGFGISIDTIIKLAPNITDFCLALRIWSTDSVTGLCRALPRMNPQRVILWDIHSESNITNRQTKNLWGTLFNCIRTNWTSLVIRVQPRDTNRHMADSIWFATSKEFAPTLLPGERLHKLVRFEYPDEISSATLAIDSQDNTNTFNESFVLMQSTSDEIKHAIWKEKFAFQHYYRHWHHRSGSLLPLFNYFEEDPSIASHIESIITSSSRATWNGGELQIMLHPILAHATSLRSLRSSSSTHYYKLNETFVFSAIEALARAAGPTLQHLRASLVLDDATPEPTPVPVRPLRGGNTEALPALEELVLAPPDDSLLRILTWVALPVLREVAFLPEGAYVTEGAQVFLERHGPKLRKLEIMDGDWCLVPLCPALDVLVIRAQCNALVCALSGNELHGKFNSKLRIEGGFGISIEKIIKPQTSMDLAPETNTDRAILFLPRATLKEMWG</sequence>
<evidence type="ECO:0000313" key="2">
    <source>
        <dbReference type="Proteomes" id="UP000717328"/>
    </source>
</evidence>
<reference evidence="1" key="2">
    <citation type="submission" date="2021-10" db="EMBL/GenBank/DDBJ databases">
        <title>Phylogenomics reveals ancestral predisposition of the termite-cultivated fungus Termitomyces towards a domesticated lifestyle.</title>
        <authorList>
            <person name="Auxier B."/>
            <person name="Grum-Grzhimaylo A."/>
            <person name="Cardenas M.E."/>
            <person name="Lodge J.D."/>
            <person name="Laessoe T."/>
            <person name="Pedersen O."/>
            <person name="Smith M.E."/>
            <person name="Kuyper T.W."/>
            <person name="Franco-Molano E.A."/>
            <person name="Baroni T.J."/>
            <person name="Aanen D.K."/>
        </authorList>
    </citation>
    <scope>NUCLEOTIDE SEQUENCE</scope>
    <source>
        <strain evidence="1">D49</strain>
    </source>
</reference>
<gene>
    <name evidence="1" type="ORF">H0H81_010731</name>
</gene>
<comment type="caution">
    <text evidence="1">The sequence shown here is derived from an EMBL/GenBank/DDBJ whole genome shotgun (WGS) entry which is preliminary data.</text>
</comment>
<name>A0A9P7FQT6_9AGAR</name>
<evidence type="ECO:0000313" key="1">
    <source>
        <dbReference type="EMBL" id="KAG5635585.1"/>
    </source>
</evidence>
<reference evidence="1" key="1">
    <citation type="submission" date="2021-02" db="EMBL/GenBank/DDBJ databases">
        <authorList>
            <person name="Nieuwenhuis M."/>
            <person name="Van De Peppel L.J.J."/>
        </authorList>
    </citation>
    <scope>NUCLEOTIDE SEQUENCE</scope>
    <source>
        <strain evidence="1">D49</strain>
    </source>
</reference>
<dbReference type="AlphaFoldDB" id="A0A9P7FQT6"/>
<protein>
    <submittedName>
        <fullName evidence="1">Uncharacterized protein</fullName>
    </submittedName>
</protein>
<dbReference type="EMBL" id="JABCKI010006060">
    <property type="protein sequence ID" value="KAG5635585.1"/>
    <property type="molecule type" value="Genomic_DNA"/>
</dbReference>
<organism evidence="1 2">
    <name type="scientific">Sphagnurus paluster</name>
    <dbReference type="NCBI Taxonomy" id="117069"/>
    <lineage>
        <taxon>Eukaryota</taxon>
        <taxon>Fungi</taxon>
        <taxon>Dikarya</taxon>
        <taxon>Basidiomycota</taxon>
        <taxon>Agaricomycotina</taxon>
        <taxon>Agaricomycetes</taxon>
        <taxon>Agaricomycetidae</taxon>
        <taxon>Agaricales</taxon>
        <taxon>Tricholomatineae</taxon>
        <taxon>Lyophyllaceae</taxon>
        <taxon>Sphagnurus</taxon>
    </lineage>
</organism>
<keyword evidence="2" id="KW-1185">Reference proteome</keyword>
<dbReference type="OrthoDB" id="2786563at2759"/>
<dbReference type="Proteomes" id="UP000717328">
    <property type="component" value="Unassembled WGS sequence"/>
</dbReference>
<proteinExistence type="predicted"/>
<accession>A0A9P7FQT6</accession>